<keyword evidence="2" id="KW-0167">Capsid protein</keyword>
<reference evidence="2" key="1">
    <citation type="submission" date="2019-10" db="EMBL/GenBank/DDBJ databases">
        <title>The virome associated to Eryshiphales from vegetable crops in Italy.</title>
        <authorList>
            <person name="Chiapello M."/>
            <person name="Turina M."/>
        </authorList>
    </citation>
    <scope>NUCLEOTIDE SEQUENCE</scope>
    <source>
        <strain evidence="2">PM-A_DN29026</strain>
    </source>
</reference>
<accession>A0A6G9ELQ9</accession>
<name>A0A6G9ELQ9_9VIRU</name>
<dbReference type="EMBL" id="MN628288">
    <property type="protein sequence ID" value="QIP68075.1"/>
    <property type="molecule type" value="Genomic_RNA"/>
</dbReference>
<dbReference type="Gene3D" id="3.90.1840.10">
    <property type="entry name" value="Major capsid protein"/>
    <property type="match status" value="2"/>
</dbReference>
<sequence>MEFIKDIIDVQGVVDELTDGQLMVKAKATLGMSGCTKTADDKFVGDRERPVAKEVGVNLSVDQLVEFRDLTSERVCLRNTTTLTSTYTVYGPACRWTMSGKQHSTFGLSPAYLHENGAIKEDKLLEDLFKMSPDVEINRYRLNRRFNTYLDGEWYENATALFVALYKRLWLTRFVEKVTTNEYEVDFYPGDIANCKSLDSFFSVVRAKLESMSHEVGFSLMDSDIQKWATVLYTKSGSLPAATLKSKDGKEVRNPKYSEVFHTFRARYWTKYSYDDGHSKSGKKFLSEAGFGEKGFKVPADLTYCQNDGEYLFKHAMPWDGMDDKAIDRLGRVKYHLNCDGLDGRLVALLNNIMSQGERMTPFLCDQDFNLGIGEGTVAIYNVRKEPLAGSFNYSSRDVQMIISRMINNHRYYEEARSAYLLFNNWLAQPSTETMESHWWVLLSRTMNVPKLGLMRAAFPVLLSVTGVKITNQAMTCANAMLADNDVHLFQSGACNALWFWGEYLAIHNGKNVATVIKQMSHMSETALDTGARSVAMMSAVLGKTVPTPVFSSAYTTLSAPLMEQGRRVVHFGHIDSVQNKKYGYTTTDKTTVIANTIVAPGAVATVLGLNGSLIQGTPISGNFIVRGAQFSVDMRGKRKKYLSYLDLWCSGVVARWQGYDLQYSDYNSASSMVMYASNDTGIAVPPVLQPEDDMTGLYKVGRVEERNHVFGTDFVSYWNLDKHFFWSVTHHKALSSPSRKSSEIEGGNDGFVIARHALVHVESRPDYMTALVATYDPHVSGFQVARTAVAIPLLDDTEPYAPVDQEEPQIADQMGAGEATTE</sequence>
<dbReference type="SUPFAM" id="SSF82856">
    <property type="entry name" value="L-A virus major coat protein"/>
    <property type="match status" value="1"/>
</dbReference>
<feature type="region of interest" description="Disordered" evidence="1">
    <location>
        <begin position="800"/>
        <end position="823"/>
    </location>
</feature>
<dbReference type="InterPro" id="IPR036332">
    <property type="entry name" value="Major_coat_LA-virus_sf"/>
</dbReference>
<dbReference type="GO" id="GO:0019028">
    <property type="term" value="C:viral capsid"/>
    <property type="evidence" value="ECO:0007669"/>
    <property type="project" value="UniProtKB-KW"/>
</dbReference>
<organism evidence="2">
    <name type="scientific">Erysiphales associated totivirus 17</name>
    <dbReference type="NCBI Taxonomy" id="2719846"/>
    <lineage>
        <taxon>Viruses</taxon>
        <taxon>Riboviria</taxon>
        <taxon>Orthornavirae</taxon>
        <taxon>Duplornaviricota</taxon>
        <taxon>Chrymotiviricetes</taxon>
        <taxon>Ghabrivirales</taxon>
        <taxon>Alphatotivirineae</taxon>
        <taxon>Orthototiviridae</taxon>
        <taxon>Totivirus</taxon>
    </lineage>
</organism>
<evidence type="ECO:0000313" key="2">
    <source>
        <dbReference type="EMBL" id="QIP68075.1"/>
    </source>
</evidence>
<proteinExistence type="predicted"/>
<evidence type="ECO:0000256" key="1">
    <source>
        <dbReference type="SAM" id="MobiDB-lite"/>
    </source>
</evidence>
<protein>
    <submittedName>
        <fullName evidence="2">Coat protein</fullName>
    </submittedName>
</protein>
<keyword evidence="2" id="KW-0946">Virion</keyword>